<dbReference type="GO" id="GO:0016616">
    <property type="term" value="F:oxidoreductase activity, acting on the CH-OH group of donors, NAD or NADP as acceptor"/>
    <property type="evidence" value="ECO:0007669"/>
    <property type="project" value="TreeGrafter"/>
</dbReference>
<gene>
    <name evidence="3" type="primary">badH</name>
    <name evidence="3" type="ORF">FRZ44_27620</name>
</gene>
<dbReference type="OrthoDB" id="9809287at2"/>
<dbReference type="EMBL" id="CP042906">
    <property type="protein sequence ID" value="QEX17462.1"/>
    <property type="molecule type" value="Genomic_DNA"/>
</dbReference>
<dbReference type="PROSITE" id="PS00061">
    <property type="entry name" value="ADH_SHORT"/>
    <property type="match status" value="1"/>
</dbReference>
<dbReference type="PRINTS" id="PR00080">
    <property type="entry name" value="SDRFAMILY"/>
</dbReference>
<evidence type="ECO:0000313" key="4">
    <source>
        <dbReference type="Proteomes" id="UP000326202"/>
    </source>
</evidence>
<sequence>MSERKVALVTGAAGGIGQAVVLRLLSDGFTVAAMDIDEKGLAAVMQRAGSHKSALSLWPCDQTDEKQTRDAVAKIEARLGPVEGLVNTIGWVGTTRFADEDSNYWRKVIAINLESVLYVTHAVLKGMVERKAGKMVHFASDAGRVGTSGEVVYSATKGGIIAFAKSLAREHARHNINVNCVSPGPTDTPLLQQEIKDDPELIKRMVRLIPFRRVAQPEDQASVVSFLLSKDADYITGQTISCSGGLVMI</sequence>
<evidence type="ECO:0000313" key="3">
    <source>
        <dbReference type="EMBL" id="QEX17462.1"/>
    </source>
</evidence>
<dbReference type="PANTHER" id="PTHR42760">
    <property type="entry name" value="SHORT-CHAIN DEHYDROGENASES/REDUCTASES FAMILY MEMBER"/>
    <property type="match status" value="1"/>
</dbReference>
<reference evidence="3 4" key="1">
    <citation type="submission" date="2019-08" db="EMBL/GenBank/DDBJ databases">
        <title>Hyperibacter terrae gen. nov., sp. nov. and Hyperibacter viscosus sp. nov., two new members in the family Rhodospirillaceae isolated from the rhizosphere of Hypericum perforatum.</title>
        <authorList>
            <person name="Noviana Z."/>
        </authorList>
    </citation>
    <scope>NUCLEOTIDE SEQUENCE [LARGE SCALE GENOMIC DNA]</scope>
    <source>
        <strain evidence="3 4">R5913</strain>
    </source>
</reference>
<dbReference type="Proteomes" id="UP000326202">
    <property type="component" value="Chromosome"/>
</dbReference>
<protein>
    <submittedName>
        <fullName evidence="3">2-hydroxycyclohexanecarboxyl-CoA dehydrogenase</fullName>
    </submittedName>
</protein>
<evidence type="ECO:0000256" key="1">
    <source>
        <dbReference type="ARBA" id="ARBA00006484"/>
    </source>
</evidence>
<organism evidence="3 4">
    <name type="scientific">Hypericibacter terrae</name>
    <dbReference type="NCBI Taxonomy" id="2602015"/>
    <lineage>
        <taxon>Bacteria</taxon>
        <taxon>Pseudomonadati</taxon>
        <taxon>Pseudomonadota</taxon>
        <taxon>Alphaproteobacteria</taxon>
        <taxon>Rhodospirillales</taxon>
        <taxon>Dongiaceae</taxon>
        <taxon>Hypericibacter</taxon>
    </lineage>
</organism>
<name>A0A5J6MIS4_9PROT</name>
<accession>A0A5J6MIS4</accession>
<comment type="similarity">
    <text evidence="1">Belongs to the short-chain dehydrogenases/reductases (SDR) family.</text>
</comment>
<evidence type="ECO:0000256" key="2">
    <source>
        <dbReference type="ARBA" id="ARBA00023002"/>
    </source>
</evidence>
<dbReference type="InterPro" id="IPR020904">
    <property type="entry name" value="Sc_DH/Rdtase_CS"/>
</dbReference>
<dbReference type="InterPro" id="IPR036291">
    <property type="entry name" value="NAD(P)-bd_dom_sf"/>
</dbReference>
<dbReference type="RefSeq" id="WP_151177722.1">
    <property type="nucleotide sequence ID" value="NZ_CP042906.1"/>
</dbReference>
<dbReference type="KEGG" id="htq:FRZ44_27620"/>
<dbReference type="AlphaFoldDB" id="A0A5J6MIS4"/>
<dbReference type="Gene3D" id="3.40.50.720">
    <property type="entry name" value="NAD(P)-binding Rossmann-like Domain"/>
    <property type="match status" value="1"/>
</dbReference>
<dbReference type="Pfam" id="PF13561">
    <property type="entry name" value="adh_short_C2"/>
    <property type="match status" value="1"/>
</dbReference>
<proteinExistence type="inferred from homology"/>
<keyword evidence="2" id="KW-0560">Oxidoreductase</keyword>
<dbReference type="FunFam" id="3.40.50.720:FF:000173">
    <property type="entry name" value="3-oxoacyl-[acyl-carrier protein] reductase"/>
    <property type="match status" value="1"/>
</dbReference>
<dbReference type="SUPFAM" id="SSF51735">
    <property type="entry name" value="NAD(P)-binding Rossmann-fold domains"/>
    <property type="match status" value="1"/>
</dbReference>
<keyword evidence="4" id="KW-1185">Reference proteome</keyword>
<dbReference type="PRINTS" id="PR00081">
    <property type="entry name" value="GDHRDH"/>
</dbReference>
<dbReference type="InterPro" id="IPR002347">
    <property type="entry name" value="SDR_fam"/>
</dbReference>